<evidence type="ECO:0000313" key="8">
    <source>
        <dbReference type="EMBL" id="KAK2074082.1"/>
    </source>
</evidence>
<evidence type="ECO:0000256" key="1">
    <source>
        <dbReference type="ARBA" id="ARBA00022618"/>
    </source>
</evidence>
<dbReference type="Gene3D" id="1.10.472.10">
    <property type="entry name" value="Cyclin-like"/>
    <property type="match status" value="2"/>
</dbReference>
<dbReference type="InterPro" id="IPR036915">
    <property type="entry name" value="Cyclin-like_sf"/>
</dbReference>
<dbReference type="CDD" id="cd20568">
    <property type="entry name" value="CYCLIN_CLBs_yeast_rpt1"/>
    <property type="match status" value="1"/>
</dbReference>
<feature type="compositionally biased region" description="Polar residues" evidence="5">
    <location>
        <begin position="253"/>
        <end position="262"/>
    </location>
</feature>
<protein>
    <recommendedName>
        <fullName evidence="10">Cyclin N-terminal domain-containing protein</fullName>
    </recommendedName>
</protein>
<feature type="domain" description="Cyclin-like" evidence="6">
    <location>
        <begin position="473"/>
        <end position="557"/>
    </location>
</feature>
<evidence type="ECO:0000256" key="4">
    <source>
        <dbReference type="RuleBase" id="RU000383"/>
    </source>
</evidence>
<accession>A0AAD9IC03</accession>
<dbReference type="Pfam" id="PF02984">
    <property type="entry name" value="Cyclin_C"/>
    <property type="match status" value="1"/>
</dbReference>
<dbReference type="InterPro" id="IPR013763">
    <property type="entry name" value="Cyclin-like_dom"/>
</dbReference>
<dbReference type="SUPFAM" id="SSF47954">
    <property type="entry name" value="Cyclin-like"/>
    <property type="match status" value="2"/>
</dbReference>
<reference evidence="8" key="1">
    <citation type="journal article" date="2023" name="Mol. Plant Microbe Interact.">
        <title>Elucidating the Obligate Nature and Biological Capacity of an Invasive Fungal Corn Pathogen.</title>
        <authorList>
            <person name="MacCready J.S."/>
            <person name="Roggenkamp E.M."/>
            <person name="Gdanetz K."/>
            <person name="Chilvers M.I."/>
        </authorList>
    </citation>
    <scope>NUCLEOTIDE SEQUENCE</scope>
    <source>
        <strain evidence="8">PM02</strain>
    </source>
</reference>
<keyword evidence="2 4" id="KW-0195">Cyclin</keyword>
<evidence type="ECO:0000259" key="6">
    <source>
        <dbReference type="SMART" id="SM00385"/>
    </source>
</evidence>
<feature type="domain" description="Cyclin C-terminal" evidence="7">
    <location>
        <begin position="566"/>
        <end position="681"/>
    </location>
</feature>
<dbReference type="Proteomes" id="UP001217918">
    <property type="component" value="Unassembled WGS sequence"/>
</dbReference>
<evidence type="ECO:0000313" key="9">
    <source>
        <dbReference type="Proteomes" id="UP001217918"/>
    </source>
</evidence>
<dbReference type="GO" id="GO:0051301">
    <property type="term" value="P:cell division"/>
    <property type="evidence" value="ECO:0007669"/>
    <property type="project" value="UniProtKB-KW"/>
</dbReference>
<dbReference type="InterPro" id="IPR039361">
    <property type="entry name" value="Cyclin"/>
</dbReference>
<feature type="compositionally biased region" description="Polar residues" evidence="5">
    <location>
        <begin position="223"/>
        <end position="233"/>
    </location>
</feature>
<dbReference type="InterPro" id="IPR006671">
    <property type="entry name" value="Cyclin_N"/>
</dbReference>
<feature type="domain" description="Cyclin-like" evidence="6">
    <location>
        <begin position="570"/>
        <end position="651"/>
    </location>
</feature>
<dbReference type="Pfam" id="PF00134">
    <property type="entry name" value="Cyclin_N"/>
    <property type="match status" value="1"/>
</dbReference>
<sequence length="721" mass="80044">MDAKPQRTFRALPALGNENVAPPNHTSKLQGKAAINTDFIYSTNGSLNAPPKRTAFGDVSNLAQPSVGGAKYNNNNNNNNNNNAGKDSAQSSETLKQQGADGNIPWSIINGRKVYFYPALPTETSSASTVQLHGLLPNPVKAEGKRGSFPTATAPLANLGQVSARFGSSQPPAVVKAGTARKTTFVYHDNKELDVGPYSSIPRSRDDSHSFSGVERQAKNPRRYQSQPQLKSTHSLHHVPARKLVRSGRLGTHQETGSTSQAVDEPTGAAYVDALEHQSVGHAVSEKPLSAFESLHADVLAMAKVQQYGQEQGQLEPERRDAQLLQPVEHKYMLASATEQEMPLPDDRYAQHHEENWDDADDQDPDAYDDQAYTTAHSYRSVGDTTSMALTTIVAPEVTSMALLELNAAREVVEACLDPDDLDEEDWDISMVSEYNEDIFQYMRTLEVNLLPNPHYMDIQTEIQWSMRSILMDWIVQIHGRFQLLPETLFLTANYIDRFLSVKVVSLGKLQLVGITALFLASKYEEINCPSIAEVVYMVDSGYSAEEILKAERFMLTMLQFELGWPGPMSFLRRVSKADEYDLETRTMAKYFLEVTLMDERFIACPPSYVAAGAQCLARMLLGRGPWTPAHTHYSGYTIDQLKPLVGSIWECVQEPAAHHHAVYTKYANKKYKAVAVQVEDEVRKGGHLVFPPSVLAVPENAPGSRQQQMDQQLQYLISVV</sequence>
<evidence type="ECO:0000256" key="3">
    <source>
        <dbReference type="ARBA" id="ARBA00023306"/>
    </source>
</evidence>
<feature type="compositionally biased region" description="Polar residues" evidence="5">
    <location>
        <begin position="84"/>
        <end position="97"/>
    </location>
</feature>
<evidence type="ECO:0000259" key="7">
    <source>
        <dbReference type="SMART" id="SM01332"/>
    </source>
</evidence>
<organism evidence="8 9">
    <name type="scientific">Phyllachora maydis</name>
    <dbReference type="NCBI Taxonomy" id="1825666"/>
    <lineage>
        <taxon>Eukaryota</taxon>
        <taxon>Fungi</taxon>
        <taxon>Dikarya</taxon>
        <taxon>Ascomycota</taxon>
        <taxon>Pezizomycotina</taxon>
        <taxon>Sordariomycetes</taxon>
        <taxon>Sordariomycetidae</taxon>
        <taxon>Phyllachorales</taxon>
        <taxon>Phyllachoraceae</taxon>
        <taxon>Phyllachora</taxon>
    </lineage>
</organism>
<evidence type="ECO:0000256" key="2">
    <source>
        <dbReference type="ARBA" id="ARBA00023127"/>
    </source>
</evidence>
<dbReference type="InterPro" id="IPR004367">
    <property type="entry name" value="Cyclin_C-dom"/>
</dbReference>
<dbReference type="CDD" id="cd20512">
    <property type="entry name" value="CYCLIN_CLBs_yeast_rpt2"/>
    <property type="match status" value="1"/>
</dbReference>
<evidence type="ECO:0000256" key="5">
    <source>
        <dbReference type="SAM" id="MobiDB-lite"/>
    </source>
</evidence>
<keyword evidence="1" id="KW-0132">Cell division</keyword>
<comment type="similarity">
    <text evidence="4">Belongs to the cyclin family.</text>
</comment>
<dbReference type="SMART" id="SM00385">
    <property type="entry name" value="CYCLIN"/>
    <property type="match status" value="2"/>
</dbReference>
<dbReference type="PANTHER" id="PTHR10177">
    <property type="entry name" value="CYCLINS"/>
    <property type="match status" value="1"/>
</dbReference>
<dbReference type="FunFam" id="1.10.472.10:FF:000001">
    <property type="entry name" value="G2/mitotic-specific cyclin"/>
    <property type="match status" value="1"/>
</dbReference>
<feature type="region of interest" description="Disordered" evidence="5">
    <location>
        <begin position="1"/>
        <end position="28"/>
    </location>
</feature>
<comment type="caution">
    <text evidence="8">The sequence shown here is derived from an EMBL/GenBank/DDBJ whole genome shotgun (WGS) entry which is preliminary data.</text>
</comment>
<feature type="compositionally biased region" description="Low complexity" evidence="5">
    <location>
        <begin position="73"/>
        <end position="83"/>
    </location>
</feature>
<feature type="region of interest" description="Disordered" evidence="5">
    <location>
        <begin position="196"/>
        <end position="264"/>
    </location>
</feature>
<name>A0AAD9IC03_9PEZI</name>
<dbReference type="SMART" id="SM01332">
    <property type="entry name" value="Cyclin_C"/>
    <property type="match status" value="1"/>
</dbReference>
<dbReference type="EMBL" id="JAQQPM010000007">
    <property type="protein sequence ID" value="KAK2074082.1"/>
    <property type="molecule type" value="Genomic_DNA"/>
</dbReference>
<evidence type="ECO:0008006" key="10">
    <source>
        <dbReference type="Google" id="ProtNLM"/>
    </source>
</evidence>
<gene>
    <name evidence="8" type="ORF">P8C59_008318</name>
</gene>
<proteinExistence type="inferred from homology"/>
<feature type="compositionally biased region" description="Basic residues" evidence="5">
    <location>
        <begin position="234"/>
        <end position="246"/>
    </location>
</feature>
<keyword evidence="3" id="KW-0131">Cell cycle</keyword>
<keyword evidence="9" id="KW-1185">Reference proteome</keyword>
<feature type="region of interest" description="Disordered" evidence="5">
    <location>
        <begin position="67"/>
        <end position="103"/>
    </location>
</feature>
<dbReference type="AlphaFoldDB" id="A0AAD9IC03"/>